<dbReference type="Proteomes" id="UP000294843">
    <property type="component" value="Unassembled WGS sequence"/>
</dbReference>
<dbReference type="GO" id="GO:0003700">
    <property type="term" value="F:DNA-binding transcription factor activity"/>
    <property type="evidence" value="ECO:0007669"/>
    <property type="project" value="InterPro"/>
</dbReference>
<reference evidence="9 10" key="1">
    <citation type="submission" date="2019-01" db="EMBL/GenBank/DDBJ databases">
        <title>Draft genome sequences of the type strains of six Macrococcus species.</title>
        <authorList>
            <person name="Mazhar S."/>
            <person name="Altermann E."/>
            <person name="Hill C."/>
            <person name="Mcauliffe O."/>
        </authorList>
    </citation>
    <scope>NUCLEOTIDE SEQUENCE [LARGE SCALE GENOMIC DNA]</scope>
    <source>
        <strain evidence="9 10">ATCC 51825</strain>
    </source>
</reference>
<evidence type="ECO:0000259" key="8">
    <source>
        <dbReference type="PROSITE" id="PS50995"/>
    </source>
</evidence>
<feature type="domain" description="HTH marR-type" evidence="8">
    <location>
        <begin position="9"/>
        <end position="146"/>
    </location>
</feature>
<evidence type="ECO:0000256" key="3">
    <source>
        <dbReference type="ARBA" id="ARBA00023125"/>
    </source>
</evidence>
<comment type="similarity">
    <text evidence="5">Belongs to the SarZ family.</text>
</comment>
<dbReference type="SMART" id="SM00347">
    <property type="entry name" value="HTH_MARR"/>
    <property type="match status" value="1"/>
</dbReference>
<proteinExistence type="inferred from homology"/>
<evidence type="ECO:0000256" key="4">
    <source>
        <dbReference type="ARBA" id="ARBA00023163"/>
    </source>
</evidence>
<evidence type="ECO:0000256" key="1">
    <source>
        <dbReference type="ARBA" id="ARBA00004496"/>
    </source>
</evidence>
<keyword evidence="3" id="KW-0238">DNA-binding</keyword>
<dbReference type="InterPro" id="IPR036390">
    <property type="entry name" value="WH_DNA-bd_sf"/>
</dbReference>
<dbReference type="EMBL" id="SCWF01000013">
    <property type="protein sequence ID" value="TDM12974.1"/>
    <property type="molecule type" value="Genomic_DNA"/>
</dbReference>
<evidence type="ECO:0000256" key="5">
    <source>
        <dbReference type="ARBA" id="ARBA00046337"/>
    </source>
</evidence>
<dbReference type="Gene3D" id="1.10.10.10">
    <property type="entry name" value="Winged helix-like DNA-binding domain superfamily/Winged helix DNA-binding domain"/>
    <property type="match status" value="1"/>
</dbReference>
<dbReference type="GO" id="GO:0003677">
    <property type="term" value="F:DNA binding"/>
    <property type="evidence" value="ECO:0007669"/>
    <property type="project" value="UniProtKB-KW"/>
</dbReference>
<comment type="subcellular location">
    <subcellularLocation>
        <location evidence="1">Cytoplasm</location>
    </subcellularLocation>
</comment>
<dbReference type="PANTHER" id="PTHR42756:SF1">
    <property type="entry name" value="TRANSCRIPTIONAL REPRESSOR OF EMRAB OPERON"/>
    <property type="match status" value="1"/>
</dbReference>
<dbReference type="InterPro" id="IPR055166">
    <property type="entry name" value="Transc_reg_Sar_Rot_HTH"/>
</dbReference>
<dbReference type="InterPro" id="IPR000835">
    <property type="entry name" value="HTH_MarR-typ"/>
</dbReference>
<dbReference type="SUPFAM" id="SSF46785">
    <property type="entry name" value="Winged helix' DNA-binding domain"/>
    <property type="match status" value="1"/>
</dbReference>
<protein>
    <recommendedName>
        <fullName evidence="6">HTH-type transcriptional regulator SarZ</fullName>
    </recommendedName>
    <alternativeName>
        <fullName evidence="7">Staphylococcal accessory regulator Z</fullName>
    </alternativeName>
</protein>
<name>A0A4R6BX87_9STAP</name>
<keyword evidence="2" id="KW-0805">Transcription regulation</keyword>
<keyword evidence="4" id="KW-0804">Transcription</keyword>
<dbReference type="Pfam" id="PF22381">
    <property type="entry name" value="Staph_reg_Sar_Rot"/>
    <property type="match status" value="1"/>
</dbReference>
<evidence type="ECO:0000256" key="2">
    <source>
        <dbReference type="ARBA" id="ARBA00023015"/>
    </source>
</evidence>
<dbReference type="OrthoDB" id="9806864at2"/>
<keyword evidence="10" id="KW-1185">Reference proteome</keyword>
<accession>A0A4R6BX87</accession>
<organism evidence="9 10">
    <name type="scientific">Macrococcus bovicus</name>
    <dbReference type="NCBI Taxonomy" id="69968"/>
    <lineage>
        <taxon>Bacteria</taxon>
        <taxon>Bacillati</taxon>
        <taxon>Bacillota</taxon>
        <taxon>Bacilli</taxon>
        <taxon>Bacillales</taxon>
        <taxon>Staphylococcaceae</taxon>
        <taxon>Macrococcus</taxon>
    </lineage>
</organism>
<dbReference type="RefSeq" id="WP_133452400.1">
    <property type="nucleotide sequence ID" value="NZ_SCWF01000013.1"/>
</dbReference>
<sequence>MKSHSNQLADQLCFSVYNASRLFIKFYHQALSEFELTYPQYLVLMILWEKDEQPLHEIGSQLNLASNTLTPLLKRMEHAGWIERHASESDKRQLYVCLTEKGRQHESIIFTKIQHCVSNQNIDLNFLQETHRMMQQLEQQLKEIIKK</sequence>
<dbReference type="AlphaFoldDB" id="A0A4R6BX87"/>
<dbReference type="PROSITE" id="PS50995">
    <property type="entry name" value="HTH_MARR_2"/>
    <property type="match status" value="1"/>
</dbReference>
<comment type="caution">
    <text evidence="9">The sequence shown here is derived from an EMBL/GenBank/DDBJ whole genome shotgun (WGS) entry which is preliminary data.</text>
</comment>
<dbReference type="InterPro" id="IPR036388">
    <property type="entry name" value="WH-like_DNA-bd_sf"/>
</dbReference>
<evidence type="ECO:0000256" key="6">
    <source>
        <dbReference type="ARBA" id="ARBA00047188"/>
    </source>
</evidence>
<evidence type="ECO:0000313" key="10">
    <source>
        <dbReference type="Proteomes" id="UP000294843"/>
    </source>
</evidence>
<gene>
    <name evidence="9" type="ORF">ERX55_09800</name>
</gene>
<dbReference type="PANTHER" id="PTHR42756">
    <property type="entry name" value="TRANSCRIPTIONAL REGULATOR, MARR"/>
    <property type="match status" value="1"/>
</dbReference>
<evidence type="ECO:0000313" key="9">
    <source>
        <dbReference type="EMBL" id="TDM12974.1"/>
    </source>
</evidence>
<evidence type="ECO:0000256" key="7">
    <source>
        <dbReference type="ARBA" id="ARBA00047207"/>
    </source>
</evidence>